<reference evidence="2 3" key="1">
    <citation type="submission" date="2022-07" db="EMBL/GenBank/DDBJ databases">
        <title>Two temperate virus in Haloterrigena jeotgali A29.</title>
        <authorList>
            <person name="Deng X."/>
        </authorList>
    </citation>
    <scope>NUCLEOTIDE SEQUENCE [LARGE SCALE GENOMIC DNA]</scope>
    <source>
        <strain evidence="2 3">A29</strain>
    </source>
</reference>
<name>A0AAF0P7S2_9EURY</name>
<dbReference type="Proteomes" id="UP001224926">
    <property type="component" value="Chromosome"/>
</dbReference>
<feature type="transmembrane region" description="Helical" evidence="1">
    <location>
        <begin position="86"/>
        <end position="104"/>
    </location>
</feature>
<evidence type="ECO:0000313" key="2">
    <source>
        <dbReference type="EMBL" id="WMT06057.1"/>
    </source>
</evidence>
<dbReference type="RefSeq" id="WP_049965631.1">
    <property type="nucleotide sequence ID" value="NZ_CP101873.1"/>
</dbReference>
<sequence length="150" mass="16104">MKLRRPRRPRDFRLADSAQQIVGGFLLAGPFVVTEEVWTLAASMNLFQAIGTVIVVFAIGYGALYTADTTRDLDDEQEVAGIPLRFISLMIVSFGAVTVLALLLDAPDTFIEDAKTTREVAQTTFKAISVGSVFSVVGAATADSIFAKNG</sequence>
<dbReference type="GeneID" id="39862294"/>
<keyword evidence="3" id="KW-1185">Reference proteome</keyword>
<proteinExistence type="predicted"/>
<keyword evidence="1" id="KW-1133">Transmembrane helix</keyword>
<dbReference type="AlphaFoldDB" id="A0AAF0P7S2"/>
<keyword evidence="1" id="KW-0472">Membrane</keyword>
<dbReference type="EMBL" id="CP101873">
    <property type="protein sequence ID" value="WMT06057.1"/>
    <property type="molecule type" value="Genomic_DNA"/>
</dbReference>
<evidence type="ECO:0000313" key="3">
    <source>
        <dbReference type="Proteomes" id="UP001224926"/>
    </source>
</evidence>
<gene>
    <name evidence="2" type="ORF">NP511_11750</name>
</gene>
<keyword evidence="1" id="KW-0812">Transmembrane</keyword>
<evidence type="ECO:0000256" key="1">
    <source>
        <dbReference type="SAM" id="Phobius"/>
    </source>
</evidence>
<organism evidence="2 3">
    <name type="scientific">Natrinema thermotolerans</name>
    <dbReference type="NCBI Taxonomy" id="121872"/>
    <lineage>
        <taxon>Archaea</taxon>
        <taxon>Methanobacteriati</taxon>
        <taxon>Methanobacteriota</taxon>
        <taxon>Stenosarchaea group</taxon>
        <taxon>Halobacteria</taxon>
        <taxon>Halobacteriales</taxon>
        <taxon>Natrialbaceae</taxon>
        <taxon>Natrinema</taxon>
    </lineage>
</organism>
<protein>
    <submittedName>
        <fullName evidence="2">DUF2391 domain-containing protein</fullName>
    </submittedName>
</protein>
<dbReference type="GeneID" id="84214625"/>
<dbReference type="InterPro" id="IPR024464">
    <property type="entry name" value="DUF2391"/>
</dbReference>
<dbReference type="Pfam" id="PF09622">
    <property type="entry name" value="DUF2391"/>
    <property type="match status" value="1"/>
</dbReference>
<accession>A0AAF0P7S2</accession>
<feature type="transmembrane region" description="Helical" evidence="1">
    <location>
        <begin position="124"/>
        <end position="146"/>
    </location>
</feature>
<feature type="transmembrane region" description="Helical" evidence="1">
    <location>
        <begin position="46"/>
        <end position="65"/>
    </location>
</feature>